<evidence type="ECO:0000259" key="3">
    <source>
        <dbReference type="PROSITE" id="PS51186"/>
    </source>
</evidence>
<dbReference type="CDD" id="cd04301">
    <property type="entry name" value="NAT_SF"/>
    <property type="match status" value="1"/>
</dbReference>
<reference evidence="4 5" key="1">
    <citation type="submission" date="2021-01" db="EMBL/GenBank/DDBJ databases">
        <title>Sequencing the genomes of 1000 actinobacteria strains.</title>
        <authorList>
            <person name="Klenk H.-P."/>
        </authorList>
    </citation>
    <scope>NUCLEOTIDE SEQUENCE [LARGE SCALE GENOMIC DNA]</scope>
    <source>
        <strain evidence="4 5">DSM 18662</strain>
    </source>
</reference>
<dbReference type="InterPro" id="IPR016181">
    <property type="entry name" value="Acyl_CoA_acyltransferase"/>
</dbReference>
<evidence type="ECO:0000313" key="4">
    <source>
        <dbReference type="EMBL" id="MBM7800548.1"/>
    </source>
</evidence>
<dbReference type="Proteomes" id="UP000704762">
    <property type="component" value="Unassembled WGS sequence"/>
</dbReference>
<gene>
    <name evidence="4" type="ORF">JOE57_003469</name>
</gene>
<dbReference type="PROSITE" id="PS51186">
    <property type="entry name" value="GNAT"/>
    <property type="match status" value="1"/>
</dbReference>
<feature type="domain" description="N-acetyltransferase" evidence="3">
    <location>
        <begin position="1"/>
        <end position="167"/>
    </location>
</feature>
<dbReference type="Gene3D" id="3.40.630.30">
    <property type="match status" value="1"/>
</dbReference>
<evidence type="ECO:0000313" key="5">
    <source>
        <dbReference type="Proteomes" id="UP000704762"/>
    </source>
</evidence>
<organism evidence="4 5">
    <name type="scientific">Microlunatus panaciterrae</name>
    <dbReference type="NCBI Taxonomy" id="400768"/>
    <lineage>
        <taxon>Bacteria</taxon>
        <taxon>Bacillati</taxon>
        <taxon>Actinomycetota</taxon>
        <taxon>Actinomycetes</taxon>
        <taxon>Propionibacteriales</taxon>
        <taxon>Propionibacteriaceae</taxon>
        <taxon>Microlunatus</taxon>
    </lineage>
</organism>
<dbReference type="Pfam" id="PF00583">
    <property type="entry name" value="Acetyltransf_1"/>
    <property type="match status" value="1"/>
</dbReference>
<keyword evidence="5" id="KW-1185">Reference proteome</keyword>
<dbReference type="SUPFAM" id="SSF55729">
    <property type="entry name" value="Acyl-CoA N-acyltransferases (Nat)"/>
    <property type="match status" value="1"/>
</dbReference>
<dbReference type="EMBL" id="JAFBCF010000001">
    <property type="protein sequence ID" value="MBM7800548.1"/>
    <property type="molecule type" value="Genomic_DNA"/>
</dbReference>
<comment type="caution">
    <text evidence="4">The sequence shown here is derived from an EMBL/GenBank/DDBJ whole genome shotgun (WGS) entry which is preliminary data.</text>
</comment>
<keyword evidence="2" id="KW-0012">Acyltransferase</keyword>
<evidence type="ECO:0000256" key="2">
    <source>
        <dbReference type="ARBA" id="ARBA00023315"/>
    </source>
</evidence>
<keyword evidence="1" id="KW-0808">Transferase</keyword>
<dbReference type="InterPro" id="IPR050832">
    <property type="entry name" value="Bact_Acetyltransf"/>
</dbReference>
<proteinExistence type="predicted"/>
<evidence type="ECO:0000256" key="1">
    <source>
        <dbReference type="ARBA" id="ARBA00022679"/>
    </source>
</evidence>
<dbReference type="PANTHER" id="PTHR43877">
    <property type="entry name" value="AMINOALKYLPHOSPHONATE N-ACETYLTRANSFERASE-RELATED-RELATED"/>
    <property type="match status" value="1"/>
</dbReference>
<dbReference type="InterPro" id="IPR000182">
    <property type="entry name" value="GNAT_dom"/>
</dbReference>
<dbReference type="RefSeq" id="WP_204919894.1">
    <property type="nucleotide sequence ID" value="NZ_BAAAQP010000003.1"/>
</dbReference>
<name>A0ABS2RNF5_9ACTN</name>
<sequence>MKVRAAVVGDAERIAALNAAGWRAGFRGLISDAYLTGYDGLPELRHRTLAEPADDDLQLVAVDGEEIVGWVAGGSAHEDDLGPGAYQVRACYVDPDRWRTGIGRRLLTALIDHLDPGRWTHLVLWTLRDAAPTNAFYSSLGMVRDGREALLERGGPVPLVRFSAPLTHLRTEPRVPQSNGNSGE</sequence>
<accession>A0ABS2RNF5</accession>
<protein>
    <submittedName>
        <fullName evidence="4">GNAT superfamily N-acetyltransferase</fullName>
    </submittedName>
</protein>